<gene>
    <name evidence="1" type="ordered locus">SARI_04494</name>
</gene>
<accession>A9MQM4</accession>
<sequence>MTNKYFLIRTGQNLAATLAINIFEINTSTHFKLNGERILPSKN</sequence>
<dbReference type="KEGG" id="ses:SARI_04494"/>
<dbReference type="HOGENOM" id="CLU_3239247_0_0_6"/>
<keyword evidence="2" id="KW-1185">Reference proteome</keyword>
<protein>
    <submittedName>
        <fullName evidence="1">Uncharacterized protein</fullName>
    </submittedName>
</protein>
<proteinExistence type="predicted"/>
<reference evidence="1 2" key="1">
    <citation type="submission" date="2007-11" db="EMBL/GenBank/DDBJ databases">
        <authorList>
            <consortium name="The Salmonella enterica serovar Arizonae Genome Sequencing Project"/>
            <person name="McClelland M."/>
            <person name="Sanderson E.K."/>
            <person name="Porwollik S."/>
            <person name="Spieth J."/>
            <person name="Clifton W.S."/>
            <person name="Fulton R."/>
            <person name="Chunyan W."/>
            <person name="Wollam A."/>
            <person name="Shah N."/>
            <person name="Pepin K."/>
            <person name="Bhonagiri V."/>
            <person name="Nash W."/>
            <person name="Johnson M."/>
            <person name="Thiruvilangam P."/>
            <person name="Wilson R."/>
        </authorList>
    </citation>
    <scope>NUCLEOTIDE SEQUENCE [LARGE SCALE GENOMIC DNA]</scope>
    <source>
        <strain evidence="2">ATCC BAA-731 / CDC346-86 / RSK2980</strain>
    </source>
</reference>
<name>A9MQM4_SALAR</name>
<dbReference type="AlphaFoldDB" id="A9MQM4"/>
<dbReference type="EMBL" id="CP000880">
    <property type="protein sequence ID" value="ABX24268.1"/>
    <property type="molecule type" value="Genomic_DNA"/>
</dbReference>
<evidence type="ECO:0000313" key="1">
    <source>
        <dbReference type="EMBL" id="ABX24268.1"/>
    </source>
</evidence>
<evidence type="ECO:0000313" key="2">
    <source>
        <dbReference type="Proteomes" id="UP000002084"/>
    </source>
</evidence>
<dbReference type="Proteomes" id="UP000002084">
    <property type="component" value="Chromosome"/>
</dbReference>
<organism evidence="1 2">
    <name type="scientific">Salmonella arizonae (strain ATCC BAA-731 / CDC346-86 / RSK2980)</name>
    <dbReference type="NCBI Taxonomy" id="41514"/>
    <lineage>
        <taxon>Bacteria</taxon>
        <taxon>Pseudomonadati</taxon>
        <taxon>Pseudomonadota</taxon>
        <taxon>Gammaproteobacteria</taxon>
        <taxon>Enterobacterales</taxon>
        <taxon>Enterobacteriaceae</taxon>
        <taxon>Salmonella</taxon>
    </lineage>
</organism>